<proteinExistence type="predicted"/>
<gene>
    <name evidence="1" type="ORF">LCGC14_1198880</name>
</gene>
<name>A0A0F9PMA5_9ZZZZ</name>
<evidence type="ECO:0000313" key="1">
    <source>
        <dbReference type="EMBL" id="KKM94377.1"/>
    </source>
</evidence>
<dbReference type="AlphaFoldDB" id="A0A0F9PMA5"/>
<sequence length="486" mass="51251">MALEEKARQQTTVVDVHQFPTTTLAMTVRDLVVRPDATAGAFTITLPPVAEAKGMFFSIIAQYADNTDLITITDNSDSEVWDGDFTLNEKGRGVIFYSDGMKWHYGSKHFTSSLVAGAVNLDEVHLIMDTDGAATVDALIVRLQSTAVLGNSAGAIFAQVNYSDVDARVQGLSYAIGAEMILPNNADIGSGHYTCIDYEMSTGALTDWAAGAKVSYMRFDDWGDNEAEFAASAFFFTLAGVRLAGNMISAEVHTIKMQFETDALKTRYIVCSEVENTLTLGSLLDFPVVTAIPLLNMTGSIETSAAAGTFYLSRNSISIDAGVDMSGTAVMGAVFNEIFVSGTGTDFSSDNFVASNVNVHWEDDNAITVTSGYHCCVAGYLHGGAGLNLSSPAEMAIFVGLNTTNVSATVGGSSFSGLFLHTAGGLALRSAIKITGSTAISLFCLYSDGGMVTATGATAGMTVDTVKIKCLIDGNVYYLLATTTPA</sequence>
<protein>
    <submittedName>
        <fullName evidence="1">Uncharacterized protein</fullName>
    </submittedName>
</protein>
<accession>A0A0F9PMA5</accession>
<reference evidence="1" key="1">
    <citation type="journal article" date="2015" name="Nature">
        <title>Complex archaea that bridge the gap between prokaryotes and eukaryotes.</title>
        <authorList>
            <person name="Spang A."/>
            <person name="Saw J.H."/>
            <person name="Jorgensen S.L."/>
            <person name="Zaremba-Niedzwiedzka K."/>
            <person name="Martijn J."/>
            <person name="Lind A.E."/>
            <person name="van Eijk R."/>
            <person name="Schleper C."/>
            <person name="Guy L."/>
            <person name="Ettema T.J."/>
        </authorList>
    </citation>
    <scope>NUCLEOTIDE SEQUENCE</scope>
</reference>
<comment type="caution">
    <text evidence="1">The sequence shown here is derived from an EMBL/GenBank/DDBJ whole genome shotgun (WGS) entry which is preliminary data.</text>
</comment>
<dbReference type="EMBL" id="LAZR01006146">
    <property type="protein sequence ID" value="KKM94377.1"/>
    <property type="molecule type" value="Genomic_DNA"/>
</dbReference>
<organism evidence="1">
    <name type="scientific">marine sediment metagenome</name>
    <dbReference type="NCBI Taxonomy" id="412755"/>
    <lineage>
        <taxon>unclassified sequences</taxon>
        <taxon>metagenomes</taxon>
        <taxon>ecological metagenomes</taxon>
    </lineage>
</organism>